<reference evidence="1 2" key="1">
    <citation type="submission" date="2010-02" db="EMBL/GenBank/DDBJ databases">
        <authorList>
            <person name="Weinstock G."/>
            <person name="Sodergren E."/>
            <person name="Clifton S."/>
            <person name="Fulton L."/>
            <person name="Fulton B."/>
            <person name="Courtney L."/>
            <person name="Fronick C."/>
            <person name="Harrison M."/>
            <person name="Strong C."/>
            <person name="Farmer C."/>
            <person name="Delahaunty K."/>
            <person name="Markovic C."/>
            <person name="Hall O."/>
            <person name="Minx P."/>
            <person name="Tomlinson C."/>
            <person name="Mitreva M."/>
            <person name="Nelson J."/>
            <person name="Hou S."/>
            <person name="Wollam A."/>
            <person name="Pepin K.H."/>
            <person name="Johnson M."/>
            <person name="Bhonagiri V."/>
            <person name="Zhang X."/>
            <person name="Suruliraj S."/>
            <person name="Warren W."/>
            <person name="Chinwalla A."/>
            <person name="Mardis E.R."/>
            <person name="Wilson R.K."/>
        </authorList>
    </citation>
    <scope>NUCLEOTIDE SEQUENCE [LARGE SCALE GENOMIC DNA]</scope>
    <source>
        <strain evidence="1 2">DSM 20213</strain>
    </source>
</reference>
<sequence>MLPAFFPVFVRVFQRLESGLFHVSPLGENAYELVTQCQL</sequence>
<accession>D4BM20</accession>
<keyword evidence="2" id="KW-1185">Reference proteome</keyword>
<dbReference type="Proteomes" id="UP000003191">
    <property type="component" value="Unassembled WGS sequence"/>
</dbReference>
<evidence type="ECO:0000313" key="2">
    <source>
        <dbReference type="Proteomes" id="UP000003191"/>
    </source>
</evidence>
<proteinExistence type="predicted"/>
<gene>
    <name evidence="1" type="ORF">BIFBRE_03110</name>
</gene>
<protein>
    <submittedName>
        <fullName evidence="1">Uncharacterized protein</fullName>
    </submittedName>
</protein>
<name>D4BM20_BIFBR</name>
<dbReference type="AlphaFoldDB" id="D4BM20"/>
<evidence type="ECO:0000313" key="1">
    <source>
        <dbReference type="EMBL" id="EFE89839.1"/>
    </source>
</evidence>
<comment type="caution">
    <text evidence="1">The sequence shown here is derived from an EMBL/GenBank/DDBJ whole genome shotgun (WGS) entry which is preliminary data.</text>
</comment>
<dbReference type="HOGENOM" id="CLU_3305487_0_0_11"/>
<dbReference type="EMBL" id="ACCG02000005">
    <property type="protein sequence ID" value="EFE89839.1"/>
    <property type="molecule type" value="Genomic_DNA"/>
</dbReference>
<organism evidence="1 2">
    <name type="scientific">Bifidobacterium breve DSM 20213 = JCM 1192</name>
    <dbReference type="NCBI Taxonomy" id="518634"/>
    <lineage>
        <taxon>Bacteria</taxon>
        <taxon>Bacillati</taxon>
        <taxon>Actinomycetota</taxon>
        <taxon>Actinomycetes</taxon>
        <taxon>Bifidobacteriales</taxon>
        <taxon>Bifidobacteriaceae</taxon>
        <taxon>Bifidobacterium</taxon>
    </lineage>
</organism>